<evidence type="ECO:0000313" key="3">
    <source>
        <dbReference type="Proteomes" id="UP000426772"/>
    </source>
</evidence>
<feature type="transmembrane region" description="Helical" evidence="1">
    <location>
        <begin position="14"/>
        <end position="36"/>
    </location>
</feature>
<keyword evidence="1" id="KW-0812">Transmembrane</keyword>
<accession>A0ABY3LA55</accession>
<sequence>MERLYEAGKRVERLIYTSVFVIISSFAFYSLSVSILQDSNKINLESYQSLVEELTLDYPYYKEAENLRGAIRAYISRKNKEDFTKTKPSLEFEDFKIQEENDSRATLGLPVFSSTEMLRMNNNHATLEVENKNNIKRVNLIRKKFGLPERNSERLALKTYDEMKGKLIERFSFADQSASLEFSKLILNSGDFDSLLTNLKSKLIDISQKRIKILNIDTPLQFPFSLGEVKSNISLYNVARMGMTVYPIFLVFWVGSFCMTRSRELSFLIQSGKVMASYPHVLNLFAILTSDFKQKRKGKNKQALFILGDKRTILLKTSLAISMFGIRVFIGLGLLVVIIFPAYWGFANLYSSNAIKIDIIQKLTIPLCCIVNIFQLLIYVFNEYKISDAVFITNGDSND</sequence>
<evidence type="ECO:0000256" key="1">
    <source>
        <dbReference type="SAM" id="Phobius"/>
    </source>
</evidence>
<name>A0ABY3LA55_9GAMM</name>
<dbReference type="Proteomes" id="UP000426772">
    <property type="component" value="Unassembled WGS sequence"/>
</dbReference>
<feature type="transmembrane region" description="Helical" evidence="1">
    <location>
        <begin position="235"/>
        <end position="255"/>
    </location>
</feature>
<dbReference type="EMBL" id="RCNL01000017">
    <property type="protein sequence ID" value="TXL74209.1"/>
    <property type="molecule type" value="Genomic_DNA"/>
</dbReference>
<comment type="caution">
    <text evidence="2">The sequence shown here is derived from an EMBL/GenBank/DDBJ whole genome shotgun (WGS) entry which is preliminary data.</text>
</comment>
<protein>
    <submittedName>
        <fullName evidence="2">Uncharacterized protein</fullName>
    </submittedName>
</protein>
<feature type="transmembrane region" description="Helical" evidence="1">
    <location>
        <begin position="363"/>
        <end position="381"/>
    </location>
</feature>
<keyword evidence="1" id="KW-1133">Transmembrane helix</keyword>
<proteinExistence type="predicted"/>
<keyword evidence="1" id="KW-0472">Membrane</keyword>
<feature type="transmembrane region" description="Helical" evidence="1">
    <location>
        <begin position="275"/>
        <end position="292"/>
    </location>
</feature>
<feature type="transmembrane region" description="Helical" evidence="1">
    <location>
        <begin position="313"/>
        <end position="343"/>
    </location>
</feature>
<organism evidence="2 3">
    <name type="scientific">Pantoea vagans</name>
    <dbReference type="NCBI Taxonomy" id="470934"/>
    <lineage>
        <taxon>Bacteria</taxon>
        <taxon>Pseudomonadati</taxon>
        <taxon>Pseudomonadota</taxon>
        <taxon>Gammaproteobacteria</taxon>
        <taxon>Enterobacterales</taxon>
        <taxon>Erwiniaceae</taxon>
        <taxon>Pantoea</taxon>
    </lineage>
</organism>
<keyword evidence="3" id="KW-1185">Reference proteome</keyword>
<evidence type="ECO:0000313" key="2">
    <source>
        <dbReference type="EMBL" id="TXL74209.1"/>
    </source>
</evidence>
<dbReference type="RefSeq" id="WP_147790116.1">
    <property type="nucleotide sequence ID" value="NZ_RCNL01000017.1"/>
</dbReference>
<gene>
    <name evidence="2" type="ORF">D9O29_22905</name>
</gene>
<reference evidence="2 3" key="1">
    <citation type="submission" date="2018-10" db="EMBL/GenBank/DDBJ databases">
        <title>Draft genome sequence of Pantoea vagans isolated from corpses of the sugarcane aphid Melanaphis sacchari Zehntner.</title>
        <authorList>
            <person name="Toledo E."/>
            <person name="Pena G."/>
            <person name="Lozano L."/>
        </authorList>
    </citation>
    <scope>NUCLEOTIDE SEQUENCE [LARGE SCALE GENOMIC DNA]</scope>
    <source>
        <strain evidence="2 3">ET-90</strain>
    </source>
</reference>